<feature type="transmembrane region" description="Helical" evidence="5">
    <location>
        <begin position="463"/>
        <end position="482"/>
    </location>
</feature>
<feature type="transmembrane region" description="Helical" evidence="5">
    <location>
        <begin position="166"/>
        <end position="186"/>
    </location>
</feature>
<dbReference type="InterPro" id="IPR002293">
    <property type="entry name" value="AA/rel_permease1"/>
</dbReference>
<organism evidence="6 7">
    <name type="scientific">Streptantibioticus parmotrematis</name>
    <dbReference type="NCBI Taxonomy" id="2873249"/>
    <lineage>
        <taxon>Bacteria</taxon>
        <taxon>Bacillati</taxon>
        <taxon>Actinomycetota</taxon>
        <taxon>Actinomycetes</taxon>
        <taxon>Kitasatosporales</taxon>
        <taxon>Streptomycetaceae</taxon>
        <taxon>Streptantibioticus</taxon>
    </lineage>
</organism>
<evidence type="ECO:0000256" key="2">
    <source>
        <dbReference type="ARBA" id="ARBA00022692"/>
    </source>
</evidence>
<comment type="subcellular location">
    <subcellularLocation>
        <location evidence="1">Membrane</location>
        <topology evidence="1">Multi-pass membrane protein</topology>
    </subcellularLocation>
</comment>
<sequence>MTIEAADEREVPEDRHLRRHLGFWHLTAVAFGGVIGSGWLLSPMHAAATAGPASMITWVVGGLALVLIALVMVEMGATMPEAGGLVRWPLYTSGRLVASLVGWGIWVAYATNPPSESAAMLQYMSKYVPGLFSGGRLTPLGVILGLAFMAVFVAINWFGVRLFAHVNLAVTIAKFAVPAITVVALLASGFQSHNLSSHGGFAPYGYAAPLSAIATAGIIYAYTGFQGPIDLAAEARDPRRDIPRAVITALVLSMVVYLGLQLAFIGAVPGGDLLHGWHGIDFDSPFAQLATALNLTWLSWVLYGDAIASPGGSAMVFTAETSREVYALGKNRLLPEWVAHVHRGSGVPRRALVVNYLVGVAFLLPFGNWQSIVAATSVLGLFAYSLTVVAEASVRHADPERMANWVRGTRVIAPISFVIATLIFYWAGWHELRIALPVLLVSVALYAYQQIRHDQDPADLVNGAWLVGYLLALGVFSAIGTFDGQGWLPAPWDSVAVAAMSLVAYVFGIRCAARHLAAHPLPQRWRPLDDEEPAPA</sequence>
<feature type="transmembrane region" description="Helical" evidence="5">
    <location>
        <begin position="411"/>
        <end position="428"/>
    </location>
</feature>
<comment type="caution">
    <text evidence="6">The sequence shown here is derived from an EMBL/GenBank/DDBJ whole genome shotgun (WGS) entry which is preliminary data.</text>
</comment>
<dbReference type="PANTHER" id="PTHR47547">
    <property type="match status" value="1"/>
</dbReference>
<keyword evidence="2 5" id="KW-0812">Transmembrane</keyword>
<feature type="transmembrane region" description="Helical" evidence="5">
    <location>
        <begin position="206"/>
        <end position="225"/>
    </location>
</feature>
<dbReference type="Gene3D" id="1.20.1740.10">
    <property type="entry name" value="Amino acid/polyamine transporter I"/>
    <property type="match status" value="1"/>
</dbReference>
<feature type="transmembrane region" description="Helical" evidence="5">
    <location>
        <begin position="245"/>
        <end position="266"/>
    </location>
</feature>
<gene>
    <name evidence="6" type="ORF">K7472_01375</name>
</gene>
<keyword evidence="3 5" id="KW-1133">Transmembrane helix</keyword>
<evidence type="ECO:0000256" key="1">
    <source>
        <dbReference type="ARBA" id="ARBA00004141"/>
    </source>
</evidence>
<dbReference type="Pfam" id="PF13520">
    <property type="entry name" value="AA_permease_2"/>
    <property type="match status" value="1"/>
</dbReference>
<feature type="transmembrane region" description="Helical" evidence="5">
    <location>
        <begin position="53"/>
        <end position="73"/>
    </location>
</feature>
<keyword evidence="4 5" id="KW-0472">Membrane</keyword>
<proteinExistence type="predicted"/>
<dbReference type="InterPro" id="IPR052962">
    <property type="entry name" value="AA_Transporter_AGT"/>
</dbReference>
<feature type="transmembrane region" description="Helical" evidence="5">
    <location>
        <begin position="372"/>
        <end position="390"/>
    </location>
</feature>
<evidence type="ECO:0000256" key="5">
    <source>
        <dbReference type="SAM" id="Phobius"/>
    </source>
</evidence>
<evidence type="ECO:0000313" key="6">
    <source>
        <dbReference type="EMBL" id="MBY8883496.1"/>
    </source>
</evidence>
<protein>
    <submittedName>
        <fullName evidence="6">APC family permease</fullName>
    </submittedName>
</protein>
<keyword evidence="7" id="KW-1185">Reference proteome</keyword>
<evidence type="ECO:0000313" key="7">
    <source>
        <dbReference type="Proteomes" id="UP001198565"/>
    </source>
</evidence>
<dbReference type="Proteomes" id="UP001198565">
    <property type="component" value="Unassembled WGS sequence"/>
</dbReference>
<dbReference type="PANTHER" id="PTHR47547:SF1">
    <property type="entry name" value="ASPARTATE-PROTON SYMPORTER"/>
    <property type="match status" value="1"/>
</dbReference>
<feature type="transmembrane region" description="Helical" evidence="5">
    <location>
        <begin position="434"/>
        <end position="451"/>
    </location>
</feature>
<feature type="transmembrane region" description="Helical" evidence="5">
    <location>
        <begin position="137"/>
        <end position="159"/>
    </location>
</feature>
<feature type="transmembrane region" description="Helical" evidence="5">
    <location>
        <begin position="85"/>
        <end position="109"/>
    </location>
</feature>
<name>A0ABS7QJY2_9ACTN</name>
<feature type="transmembrane region" description="Helical" evidence="5">
    <location>
        <begin position="21"/>
        <end position="41"/>
    </location>
</feature>
<dbReference type="RefSeq" id="WP_222973118.1">
    <property type="nucleotide sequence ID" value="NZ_JAINVZ010000001.1"/>
</dbReference>
<feature type="transmembrane region" description="Helical" evidence="5">
    <location>
        <begin position="494"/>
        <end position="513"/>
    </location>
</feature>
<reference evidence="6 7" key="1">
    <citation type="submission" date="2021-08" db="EMBL/GenBank/DDBJ databases">
        <title>Streptomyces sp. PTM05 isolated from lichen.</title>
        <authorList>
            <person name="Somphong A."/>
            <person name="Phongsopitanun W."/>
            <person name="Tanasupawat S."/>
        </authorList>
    </citation>
    <scope>NUCLEOTIDE SEQUENCE [LARGE SCALE GENOMIC DNA]</scope>
    <source>
        <strain evidence="6 7">Ptm05</strain>
    </source>
</reference>
<dbReference type="EMBL" id="JAINVZ010000001">
    <property type="protein sequence ID" value="MBY8883496.1"/>
    <property type="molecule type" value="Genomic_DNA"/>
</dbReference>
<evidence type="ECO:0000256" key="4">
    <source>
        <dbReference type="ARBA" id="ARBA00023136"/>
    </source>
</evidence>
<evidence type="ECO:0000256" key="3">
    <source>
        <dbReference type="ARBA" id="ARBA00022989"/>
    </source>
</evidence>
<dbReference type="PIRSF" id="PIRSF006060">
    <property type="entry name" value="AA_transporter"/>
    <property type="match status" value="1"/>
</dbReference>
<accession>A0ABS7QJY2</accession>